<organism evidence="1 2">
    <name type="scientific">Hebeloma cylindrosporum</name>
    <dbReference type="NCBI Taxonomy" id="76867"/>
    <lineage>
        <taxon>Eukaryota</taxon>
        <taxon>Fungi</taxon>
        <taxon>Dikarya</taxon>
        <taxon>Basidiomycota</taxon>
        <taxon>Agaricomycotina</taxon>
        <taxon>Agaricomycetes</taxon>
        <taxon>Agaricomycetidae</taxon>
        <taxon>Agaricales</taxon>
        <taxon>Agaricineae</taxon>
        <taxon>Hymenogastraceae</taxon>
        <taxon>Hebeloma</taxon>
    </lineage>
</organism>
<proteinExistence type="predicted"/>
<evidence type="ECO:0000313" key="1">
    <source>
        <dbReference type="EMBL" id="KIM43780.1"/>
    </source>
</evidence>
<dbReference type="HOGENOM" id="CLU_950134_0_0_1"/>
<dbReference type="EMBL" id="KN831775">
    <property type="protein sequence ID" value="KIM43780.1"/>
    <property type="molecule type" value="Genomic_DNA"/>
</dbReference>
<accession>A0A0C3C4J4</accession>
<keyword evidence="2" id="KW-1185">Reference proteome</keyword>
<name>A0A0C3C4J4_HEBCY</name>
<dbReference type="AlphaFoldDB" id="A0A0C3C4J4"/>
<dbReference type="Proteomes" id="UP000053424">
    <property type="component" value="Unassembled WGS sequence"/>
</dbReference>
<protein>
    <submittedName>
        <fullName evidence="1">Uncharacterized protein</fullName>
    </submittedName>
</protein>
<dbReference type="STRING" id="686832.A0A0C3C4J4"/>
<reference evidence="2" key="2">
    <citation type="submission" date="2015-01" db="EMBL/GenBank/DDBJ databases">
        <title>Evolutionary Origins and Diversification of the Mycorrhizal Mutualists.</title>
        <authorList>
            <consortium name="DOE Joint Genome Institute"/>
            <consortium name="Mycorrhizal Genomics Consortium"/>
            <person name="Kohler A."/>
            <person name="Kuo A."/>
            <person name="Nagy L.G."/>
            <person name="Floudas D."/>
            <person name="Copeland A."/>
            <person name="Barry K.W."/>
            <person name="Cichocki N."/>
            <person name="Veneault-Fourrey C."/>
            <person name="LaButti K."/>
            <person name="Lindquist E.A."/>
            <person name="Lipzen A."/>
            <person name="Lundell T."/>
            <person name="Morin E."/>
            <person name="Murat C."/>
            <person name="Riley R."/>
            <person name="Ohm R."/>
            <person name="Sun H."/>
            <person name="Tunlid A."/>
            <person name="Henrissat B."/>
            <person name="Grigoriev I.V."/>
            <person name="Hibbett D.S."/>
            <person name="Martin F."/>
        </authorList>
    </citation>
    <scope>NUCLEOTIDE SEQUENCE [LARGE SCALE GENOMIC DNA]</scope>
    <source>
        <strain evidence="2">h7</strain>
    </source>
</reference>
<evidence type="ECO:0000313" key="2">
    <source>
        <dbReference type="Proteomes" id="UP000053424"/>
    </source>
</evidence>
<sequence>MVRVMIGFRGNTKFRRQYGSRSAKIIRRNTLRVIPINHDYRVISNAPEQDPGHIPHPIKLLLAVHFLGPEIERTFKAFMRYCKGLSGYLEVPAISALQLRKGKERVETHVLLVIVKARETILTSTDEGITGVITFRVEDLQCRTMKEMHDFLDYRAGPEATPELTEHTLAHRPGLLRIFVRDISGILPNPLDGYTLPTDISNWPPDYHRQYDANWREAFYTRIGQDHGDDPADAMALMPAAPFHQIGESNIGDLDLSGIDLEELLPPVLLEKFKTLTAEQASSKKKKKKKRKA</sequence>
<dbReference type="OrthoDB" id="549788at2759"/>
<reference evidence="1 2" key="1">
    <citation type="submission" date="2014-04" db="EMBL/GenBank/DDBJ databases">
        <authorList>
            <consortium name="DOE Joint Genome Institute"/>
            <person name="Kuo A."/>
            <person name="Gay G."/>
            <person name="Dore J."/>
            <person name="Kohler A."/>
            <person name="Nagy L.G."/>
            <person name="Floudas D."/>
            <person name="Copeland A."/>
            <person name="Barry K.W."/>
            <person name="Cichocki N."/>
            <person name="Veneault-Fourrey C."/>
            <person name="LaButti K."/>
            <person name="Lindquist E.A."/>
            <person name="Lipzen A."/>
            <person name="Lundell T."/>
            <person name="Morin E."/>
            <person name="Murat C."/>
            <person name="Sun H."/>
            <person name="Tunlid A."/>
            <person name="Henrissat B."/>
            <person name="Grigoriev I.V."/>
            <person name="Hibbett D.S."/>
            <person name="Martin F."/>
            <person name="Nordberg H.P."/>
            <person name="Cantor M.N."/>
            <person name="Hua S.X."/>
        </authorList>
    </citation>
    <scope>NUCLEOTIDE SEQUENCE [LARGE SCALE GENOMIC DNA]</scope>
    <source>
        <strain evidence="2">h7</strain>
    </source>
</reference>
<gene>
    <name evidence="1" type="ORF">M413DRAFT_9703</name>
</gene>